<reference evidence="2 3" key="1">
    <citation type="journal article" date="2013" name="BMC Genomics">
        <title>The genome and transcriptome of the pine saprophyte Ophiostoma piceae, and a comparison with the bark beetle-associated pine pathogen Grosmannia clavigera.</title>
        <authorList>
            <person name="Haridas S."/>
            <person name="Wang Y."/>
            <person name="Lim L."/>
            <person name="Massoumi Alamouti S."/>
            <person name="Jackman S."/>
            <person name="Docking R."/>
            <person name="Robertson G."/>
            <person name="Birol I."/>
            <person name="Bohlmann J."/>
            <person name="Breuil C."/>
        </authorList>
    </citation>
    <scope>NUCLEOTIDE SEQUENCE [LARGE SCALE GENOMIC DNA]</scope>
    <source>
        <strain evidence="2 3">UAMH 11346</strain>
    </source>
</reference>
<dbReference type="eggNOG" id="ENOG502SNMS">
    <property type="taxonomic scope" value="Eukaryota"/>
</dbReference>
<feature type="compositionally biased region" description="Low complexity" evidence="1">
    <location>
        <begin position="104"/>
        <end position="117"/>
    </location>
</feature>
<dbReference type="VEuPathDB" id="FungiDB:F503_03153"/>
<name>S3C4I1_OPHP1</name>
<organism evidence="2 3">
    <name type="scientific">Ophiostoma piceae (strain UAMH 11346)</name>
    <name type="common">Sap stain fungus</name>
    <dbReference type="NCBI Taxonomy" id="1262450"/>
    <lineage>
        <taxon>Eukaryota</taxon>
        <taxon>Fungi</taxon>
        <taxon>Dikarya</taxon>
        <taxon>Ascomycota</taxon>
        <taxon>Pezizomycotina</taxon>
        <taxon>Sordariomycetes</taxon>
        <taxon>Sordariomycetidae</taxon>
        <taxon>Ophiostomatales</taxon>
        <taxon>Ophiostomataceae</taxon>
        <taxon>Ophiostoma</taxon>
    </lineage>
</organism>
<evidence type="ECO:0000313" key="3">
    <source>
        <dbReference type="Proteomes" id="UP000016923"/>
    </source>
</evidence>
<protein>
    <submittedName>
        <fullName evidence="2">Uncharacterized protein</fullName>
    </submittedName>
</protein>
<dbReference type="AlphaFoldDB" id="S3C4I1"/>
<feature type="region of interest" description="Disordered" evidence="1">
    <location>
        <begin position="1"/>
        <end position="73"/>
    </location>
</feature>
<dbReference type="EMBL" id="KE148152">
    <property type="protein sequence ID" value="EPE06726.1"/>
    <property type="molecule type" value="Genomic_DNA"/>
</dbReference>
<evidence type="ECO:0000313" key="2">
    <source>
        <dbReference type="EMBL" id="EPE06726.1"/>
    </source>
</evidence>
<dbReference type="STRING" id="1262450.S3C4I1"/>
<dbReference type="HOGENOM" id="CLU_054780_0_0_1"/>
<evidence type="ECO:0000256" key="1">
    <source>
        <dbReference type="SAM" id="MobiDB-lite"/>
    </source>
</evidence>
<dbReference type="OMA" id="PFRRNAD"/>
<feature type="compositionally biased region" description="Basic and acidic residues" evidence="1">
    <location>
        <begin position="279"/>
        <end position="293"/>
    </location>
</feature>
<accession>S3C4I1</accession>
<keyword evidence="3" id="KW-1185">Reference proteome</keyword>
<gene>
    <name evidence="2" type="ORF">F503_03153</name>
</gene>
<dbReference type="Proteomes" id="UP000016923">
    <property type="component" value="Unassembled WGS sequence"/>
</dbReference>
<proteinExistence type="predicted"/>
<feature type="region of interest" description="Disordered" evidence="1">
    <location>
        <begin position="99"/>
        <end position="120"/>
    </location>
</feature>
<dbReference type="OrthoDB" id="5397330at2759"/>
<feature type="compositionally biased region" description="Polar residues" evidence="1">
    <location>
        <begin position="43"/>
        <end position="63"/>
    </location>
</feature>
<feature type="region of interest" description="Disordered" evidence="1">
    <location>
        <begin position="240"/>
        <end position="293"/>
    </location>
</feature>
<sequence length="293" mass="31661">MPIRNPFRRNADEPTLSPATLRPGSAGAPAFNKLPSFERVDTVGSSASSRRSQDTGDYQMSGESSLHHTTSSSLHRALTGAVVDSGVYLPPSPTERDAFWSGPRRTYTASRSTLSRTSTDRSSLDIEPFSISRESFDSYRRSFDICAKSPVSPVAQTAYGDSIHNTRIISGRQSLDSAPRHMYTSSRSRIQNRFPPADEGFEDVGLDDGKATPTPMSAASGMMHAPSFMRKRGFFRFGSEQDGQAHADSTAAATNGSAPIGRLLGRKRAQSGQGAELAPMDKTDFSSEHDAES</sequence>